<evidence type="ECO:0000256" key="5">
    <source>
        <dbReference type="ARBA" id="ARBA00023274"/>
    </source>
</evidence>
<dbReference type="Pfam" id="PF03501">
    <property type="entry name" value="S10_plectin"/>
    <property type="match status" value="1"/>
</dbReference>
<dbReference type="FunFam" id="1.10.10.10:FF:000025">
    <property type="entry name" value="40S ribosomal protein S10"/>
    <property type="match status" value="1"/>
</dbReference>
<dbReference type="InterPro" id="IPR005326">
    <property type="entry name" value="Plectin_eS10_N"/>
</dbReference>
<keyword evidence="3" id="KW-0963">Cytoplasm</keyword>
<sequence>MFIQKADRKAIYNVLFRSGVMFAECAQQKRHPEEELRHLKNLQVIKTMQSLKSRGYVSEQMAWRHYYWCLNNEGIEYLRSYLHMPTEVVPTTLQRRAETGRMPRSSTDGLRGRGRGAAAAAPGRERDERDNYRRMGERAKDADKVANVGLGTGNVQFRGGFGRGKK</sequence>
<dbReference type="STRING" id="30019.A0A0M3QU18"/>
<dbReference type="InterPro" id="IPR037447">
    <property type="entry name" value="Ribosomal_eS10"/>
</dbReference>
<dbReference type="PANTHER" id="PTHR12146:SF0">
    <property type="entry name" value="RIBOSOMAL PROTEIN S10"/>
    <property type="match status" value="1"/>
</dbReference>
<evidence type="ECO:0000313" key="9">
    <source>
        <dbReference type="Proteomes" id="UP000494163"/>
    </source>
</evidence>
<protein>
    <submittedName>
        <fullName evidence="8">Maker545</fullName>
    </submittedName>
</protein>
<organism evidence="8 9">
    <name type="scientific">Drosophila busckii</name>
    <name type="common">Fruit fly</name>
    <dbReference type="NCBI Taxonomy" id="30019"/>
    <lineage>
        <taxon>Eukaryota</taxon>
        <taxon>Metazoa</taxon>
        <taxon>Ecdysozoa</taxon>
        <taxon>Arthropoda</taxon>
        <taxon>Hexapoda</taxon>
        <taxon>Insecta</taxon>
        <taxon>Pterygota</taxon>
        <taxon>Neoptera</taxon>
        <taxon>Endopterygota</taxon>
        <taxon>Diptera</taxon>
        <taxon>Brachycera</taxon>
        <taxon>Muscomorpha</taxon>
        <taxon>Ephydroidea</taxon>
        <taxon>Drosophilidae</taxon>
        <taxon>Drosophila</taxon>
    </lineage>
</organism>
<reference evidence="8 9" key="1">
    <citation type="submission" date="2015-08" db="EMBL/GenBank/DDBJ databases">
        <title>Ancestral chromatin configuration constrains chromatin evolution on differentiating sex chromosomes in Drosophila.</title>
        <authorList>
            <person name="Zhou Q."/>
            <person name="Bachtrog D."/>
        </authorList>
    </citation>
    <scope>NUCLEOTIDE SEQUENCE [LARGE SCALE GENOMIC DNA]</scope>
    <source>
        <tissue evidence="8">Whole larvae</tissue>
    </source>
</reference>
<feature type="domain" description="Plectin/eS10 N-terminal" evidence="7">
    <location>
        <begin position="3"/>
        <end position="96"/>
    </location>
</feature>
<evidence type="ECO:0000256" key="1">
    <source>
        <dbReference type="ARBA" id="ARBA00004496"/>
    </source>
</evidence>
<dbReference type="PANTHER" id="PTHR12146">
    <property type="entry name" value="40S RIBOSOMAL PROTEIN S10"/>
    <property type="match status" value="1"/>
</dbReference>
<dbReference type="EMBL" id="CP012523">
    <property type="protein sequence ID" value="ALC39859.1"/>
    <property type="molecule type" value="Genomic_DNA"/>
</dbReference>
<gene>
    <name evidence="8" type="ORF">Dbus_chr2Lg1944</name>
</gene>
<dbReference type="AlphaFoldDB" id="A0A0M3QU18"/>
<feature type="region of interest" description="Disordered" evidence="6">
    <location>
        <begin position="96"/>
        <end position="147"/>
    </location>
</feature>
<dbReference type="GO" id="GO:0022627">
    <property type="term" value="C:cytosolic small ribosomal subunit"/>
    <property type="evidence" value="ECO:0007669"/>
    <property type="project" value="TreeGrafter"/>
</dbReference>
<evidence type="ECO:0000256" key="4">
    <source>
        <dbReference type="ARBA" id="ARBA00022980"/>
    </source>
</evidence>
<dbReference type="OrthoDB" id="5211809at2759"/>
<keyword evidence="4" id="KW-0689">Ribosomal protein</keyword>
<evidence type="ECO:0000256" key="3">
    <source>
        <dbReference type="ARBA" id="ARBA00022490"/>
    </source>
</evidence>
<keyword evidence="9" id="KW-1185">Reference proteome</keyword>
<evidence type="ECO:0000256" key="6">
    <source>
        <dbReference type="SAM" id="MobiDB-lite"/>
    </source>
</evidence>
<dbReference type="GO" id="GO:0003723">
    <property type="term" value="F:RNA binding"/>
    <property type="evidence" value="ECO:0007669"/>
    <property type="project" value="TreeGrafter"/>
</dbReference>
<name>A0A0M3QU18_DROBS</name>
<dbReference type="SMR" id="A0A0M3QU18"/>
<keyword evidence="5" id="KW-0687">Ribonucleoprotein</keyword>
<dbReference type="Gene3D" id="1.10.10.10">
    <property type="entry name" value="Winged helix-like DNA-binding domain superfamily/Winged helix DNA-binding domain"/>
    <property type="match status" value="1"/>
</dbReference>
<dbReference type="Proteomes" id="UP000494163">
    <property type="component" value="Chromosome 2L"/>
</dbReference>
<accession>A0A0M3QU18</accession>
<dbReference type="OMA" id="GYYMKEQ"/>
<comment type="similarity">
    <text evidence="2">Belongs to the eukaryotic ribosomal protein eS10 family.</text>
</comment>
<dbReference type="GO" id="GO:0003735">
    <property type="term" value="F:structural constituent of ribosome"/>
    <property type="evidence" value="ECO:0007669"/>
    <property type="project" value="TreeGrafter"/>
</dbReference>
<dbReference type="InterPro" id="IPR036388">
    <property type="entry name" value="WH-like_DNA-bd_sf"/>
</dbReference>
<dbReference type="GO" id="GO:0002181">
    <property type="term" value="P:cytoplasmic translation"/>
    <property type="evidence" value="ECO:0007669"/>
    <property type="project" value="UniProtKB-ARBA"/>
</dbReference>
<comment type="subcellular location">
    <subcellularLocation>
        <location evidence="1">Cytoplasm</location>
    </subcellularLocation>
</comment>
<evidence type="ECO:0000313" key="8">
    <source>
        <dbReference type="EMBL" id="ALC39859.1"/>
    </source>
</evidence>
<evidence type="ECO:0000256" key="2">
    <source>
        <dbReference type="ARBA" id="ARBA00007278"/>
    </source>
</evidence>
<evidence type="ECO:0000259" key="7">
    <source>
        <dbReference type="Pfam" id="PF03501"/>
    </source>
</evidence>
<feature type="compositionally biased region" description="Basic and acidic residues" evidence="6">
    <location>
        <begin position="123"/>
        <end position="144"/>
    </location>
</feature>
<proteinExistence type="inferred from homology"/>